<protein>
    <submittedName>
        <fullName evidence="2">Uncharacterized protein</fullName>
    </submittedName>
</protein>
<proteinExistence type="predicted"/>
<comment type="caution">
    <text evidence="2">The sequence shown here is derived from an EMBL/GenBank/DDBJ whole genome shotgun (WGS) entry which is preliminary data.</text>
</comment>
<evidence type="ECO:0000313" key="3">
    <source>
        <dbReference type="Proteomes" id="UP000320762"/>
    </source>
</evidence>
<evidence type="ECO:0000313" key="2">
    <source>
        <dbReference type="EMBL" id="TRM63983.1"/>
    </source>
</evidence>
<dbReference type="OrthoDB" id="10520637at2759"/>
<keyword evidence="3" id="KW-1185">Reference proteome</keyword>
<name>A0A550CGS0_9AGAR</name>
<evidence type="ECO:0000256" key="1">
    <source>
        <dbReference type="SAM" id="MobiDB-lite"/>
    </source>
</evidence>
<organism evidence="2 3">
    <name type="scientific">Schizophyllum amplum</name>
    <dbReference type="NCBI Taxonomy" id="97359"/>
    <lineage>
        <taxon>Eukaryota</taxon>
        <taxon>Fungi</taxon>
        <taxon>Dikarya</taxon>
        <taxon>Basidiomycota</taxon>
        <taxon>Agaricomycotina</taxon>
        <taxon>Agaricomycetes</taxon>
        <taxon>Agaricomycetidae</taxon>
        <taxon>Agaricales</taxon>
        <taxon>Schizophyllaceae</taxon>
        <taxon>Schizophyllum</taxon>
    </lineage>
</organism>
<sequence>MVKTKTNKQRSSPGPSTRPKQNASPRGGASSGVVRKDAPAVVPGTSSSGHDFPVRATTKFLKRTSEFASGDEIILWISEFCQREDRPNYGVANETAIRIWERAVYHGPVFASRLISFVVGGNNSKATTQTQLADLLDAIEAPDLKTVAILRPGLSSKYFERAVYDFLSASTALKHVSLSWHCCFQAGFSEYLESNAASRLMSLSLQTNADIKHRVLYALVEGHGFPYLRKLSLQNIQGLTAQRLLSALETRYVRGQQRRLAVEVTCKVPDDIVKRARALGITFTQIGPDDLLVKGV</sequence>
<dbReference type="EMBL" id="VDMD01000008">
    <property type="protein sequence ID" value="TRM63983.1"/>
    <property type="molecule type" value="Genomic_DNA"/>
</dbReference>
<dbReference type="AlphaFoldDB" id="A0A550CGS0"/>
<feature type="compositionally biased region" description="Polar residues" evidence="1">
    <location>
        <begin position="9"/>
        <end position="24"/>
    </location>
</feature>
<feature type="region of interest" description="Disordered" evidence="1">
    <location>
        <begin position="1"/>
        <end position="53"/>
    </location>
</feature>
<dbReference type="Proteomes" id="UP000320762">
    <property type="component" value="Unassembled WGS sequence"/>
</dbReference>
<reference evidence="2 3" key="1">
    <citation type="journal article" date="2019" name="New Phytol.">
        <title>Comparative genomics reveals unique wood-decay strategies and fruiting body development in the Schizophyllaceae.</title>
        <authorList>
            <person name="Almasi E."/>
            <person name="Sahu N."/>
            <person name="Krizsan K."/>
            <person name="Balint B."/>
            <person name="Kovacs G.M."/>
            <person name="Kiss B."/>
            <person name="Cseklye J."/>
            <person name="Drula E."/>
            <person name="Henrissat B."/>
            <person name="Nagy I."/>
            <person name="Chovatia M."/>
            <person name="Adam C."/>
            <person name="LaButti K."/>
            <person name="Lipzen A."/>
            <person name="Riley R."/>
            <person name="Grigoriev I.V."/>
            <person name="Nagy L.G."/>
        </authorList>
    </citation>
    <scope>NUCLEOTIDE SEQUENCE [LARGE SCALE GENOMIC DNA]</scope>
    <source>
        <strain evidence="2 3">NL-1724</strain>
    </source>
</reference>
<gene>
    <name evidence="2" type="ORF">BD626DRAFT_493402</name>
</gene>
<accession>A0A550CGS0</accession>